<gene>
    <name evidence="3" type="ORF">HK105_206805</name>
</gene>
<organism evidence="3 4">
    <name type="scientific">Polyrhizophydium stewartii</name>
    <dbReference type="NCBI Taxonomy" id="2732419"/>
    <lineage>
        <taxon>Eukaryota</taxon>
        <taxon>Fungi</taxon>
        <taxon>Fungi incertae sedis</taxon>
        <taxon>Chytridiomycota</taxon>
        <taxon>Chytridiomycota incertae sedis</taxon>
        <taxon>Chytridiomycetes</taxon>
        <taxon>Rhizophydiales</taxon>
        <taxon>Rhizophydiales incertae sedis</taxon>
        <taxon>Polyrhizophydium</taxon>
    </lineage>
</organism>
<reference evidence="3 4" key="1">
    <citation type="submission" date="2023-09" db="EMBL/GenBank/DDBJ databases">
        <title>Pangenome analysis of Batrachochytrium dendrobatidis and related Chytrids.</title>
        <authorList>
            <person name="Yacoub M.N."/>
            <person name="Stajich J.E."/>
            <person name="James T.Y."/>
        </authorList>
    </citation>
    <scope>NUCLEOTIDE SEQUENCE [LARGE SCALE GENOMIC DNA]</scope>
    <source>
        <strain evidence="3 4">JEL0888</strain>
    </source>
</reference>
<feature type="transmembrane region" description="Helical" evidence="2">
    <location>
        <begin position="176"/>
        <end position="196"/>
    </location>
</feature>
<evidence type="ECO:0000313" key="3">
    <source>
        <dbReference type="EMBL" id="KAL2913645.1"/>
    </source>
</evidence>
<keyword evidence="2" id="KW-0812">Transmembrane</keyword>
<protein>
    <submittedName>
        <fullName evidence="3">Uncharacterized protein</fullName>
    </submittedName>
</protein>
<dbReference type="Proteomes" id="UP001527925">
    <property type="component" value="Unassembled WGS sequence"/>
</dbReference>
<feature type="transmembrane region" description="Helical" evidence="2">
    <location>
        <begin position="20"/>
        <end position="38"/>
    </location>
</feature>
<proteinExistence type="predicted"/>
<dbReference type="EMBL" id="JADGIZ020000043">
    <property type="protein sequence ID" value="KAL2913645.1"/>
    <property type="molecule type" value="Genomic_DNA"/>
</dbReference>
<name>A0ABR4N2B5_9FUNG</name>
<accession>A0ABR4N2B5</accession>
<evidence type="ECO:0000256" key="2">
    <source>
        <dbReference type="SAM" id="Phobius"/>
    </source>
</evidence>
<feature type="compositionally biased region" description="Low complexity" evidence="1">
    <location>
        <begin position="489"/>
        <end position="503"/>
    </location>
</feature>
<comment type="caution">
    <text evidence="3">The sequence shown here is derived from an EMBL/GenBank/DDBJ whole genome shotgun (WGS) entry which is preliminary data.</text>
</comment>
<evidence type="ECO:0000313" key="4">
    <source>
        <dbReference type="Proteomes" id="UP001527925"/>
    </source>
</evidence>
<keyword evidence="2" id="KW-1133">Transmembrane helix</keyword>
<evidence type="ECO:0000256" key="1">
    <source>
        <dbReference type="SAM" id="MobiDB-lite"/>
    </source>
</evidence>
<keyword evidence="4" id="KW-1185">Reference proteome</keyword>
<feature type="compositionally biased region" description="Low complexity" evidence="1">
    <location>
        <begin position="544"/>
        <end position="564"/>
    </location>
</feature>
<feature type="region of interest" description="Disordered" evidence="1">
    <location>
        <begin position="489"/>
        <end position="568"/>
    </location>
</feature>
<keyword evidence="2" id="KW-0472">Membrane</keyword>
<feature type="region of interest" description="Disordered" evidence="1">
    <location>
        <begin position="598"/>
        <end position="635"/>
    </location>
</feature>
<feature type="transmembrane region" description="Helical" evidence="2">
    <location>
        <begin position="375"/>
        <end position="399"/>
    </location>
</feature>
<sequence length="635" mass="67934">MPPEGFLPRSKLVFKPKADLFVGVVVLSAAAVATLSFLQRLPPSRYALLAKLACASVVLCMAGDVVGRVIVYDSQALPADDPLADAVPYILKLVRDAVISINFTLYAVAELEFFRAFVPAATASLGSGPARPNPAPLQPRPSRHSALAWLATLADAAVSAFSSVRGHLSAQRVITWAQVLFTLTIIVIPIIPYVTMADQGPGTTWFIIVNVPILVLGVYDVIQQAILIQLVFFGGVGRAAARVRRLRAEYQQRAMRQQQRLVGIAPVPSSNQAAAAPIGDRSPLARDRPVDVSRDNPFLVGIEDIESVEVHSAVFVDIGAPYGARFVVAQDPDLPNHVTADPQPHTAGVAAATTIQGSPSDRITRSLSLAFKLSFLILVLLSIGMFVMGFGAYMSAIIVGATTGKVYLLGNQSGYSVDFLNVTFEIVSMWMMLLVRQALSIASSSRLVLENASPSGMQQNQQQPQPQPILQQPMQHERIFQQLQRLQMEQLQQPQQPEMQQLQPAQTSVDLKMHQPPLIPPPPRLDARLPGAATRPVAADHSGEPSSVPEGSAPPAAGSADDSVQSARPPARVLAATFDSLDASRSADMQLSALDNEAVAPGGPRRIGVWSGVGGGSVDMRSDASDWRSQGPGLW</sequence>